<organism evidence="2">
    <name type="scientific">Podoviridae sp. ct1h53</name>
    <dbReference type="NCBI Taxonomy" id="2826536"/>
    <lineage>
        <taxon>Viruses</taxon>
        <taxon>Duplodnaviria</taxon>
        <taxon>Heunggongvirae</taxon>
        <taxon>Uroviricota</taxon>
        <taxon>Caudoviricetes</taxon>
    </lineage>
</organism>
<proteinExistence type="predicted"/>
<accession>A0A8S5MGS1</accession>
<feature type="region of interest" description="Disordered" evidence="1">
    <location>
        <begin position="1"/>
        <end position="40"/>
    </location>
</feature>
<evidence type="ECO:0000313" key="2">
    <source>
        <dbReference type="EMBL" id="DAD81438.1"/>
    </source>
</evidence>
<evidence type="ECO:0000256" key="1">
    <source>
        <dbReference type="SAM" id="MobiDB-lite"/>
    </source>
</evidence>
<reference evidence="2" key="1">
    <citation type="journal article" date="2021" name="Proc. Natl. Acad. Sci. U.S.A.">
        <title>A Catalog of Tens of Thousands of Viruses from Human Metagenomes Reveals Hidden Associations with Chronic Diseases.</title>
        <authorList>
            <person name="Tisza M.J."/>
            <person name="Buck C.B."/>
        </authorList>
    </citation>
    <scope>NUCLEOTIDE SEQUENCE</scope>
    <source>
        <strain evidence="2">Ct1h53</strain>
    </source>
</reference>
<feature type="compositionally biased region" description="Basic residues" evidence="1">
    <location>
        <begin position="30"/>
        <end position="40"/>
    </location>
</feature>
<dbReference type="EMBL" id="BK014902">
    <property type="protein sequence ID" value="DAD81438.1"/>
    <property type="molecule type" value="Genomic_DNA"/>
</dbReference>
<protein>
    <submittedName>
        <fullName evidence="2">Uncharacterized protein</fullName>
    </submittedName>
</protein>
<sequence>MACKKKARQGGEVDKKDKPKMRQGGSVGGKMKRKKTSTKK</sequence>
<name>A0A8S5MGS1_9CAUD</name>